<evidence type="ECO:0000313" key="3">
    <source>
        <dbReference type="Proteomes" id="UP000492820"/>
    </source>
</evidence>
<feature type="compositionally biased region" description="Basic and acidic residues" evidence="1">
    <location>
        <begin position="312"/>
        <end position="330"/>
    </location>
</feature>
<reference evidence="2" key="2">
    <citation type="submission" date="2014-06" db="EMBL/GenBank/DDBJ databases">
        <authorList>
            <person name="Aslett M."/>
        </authorList>
    </citation>
    <scope>NUCLEOTIDE SEQUENCE</scope>
</reference>
<accession>A0A068WNH8</accession>
<feature type="compositionally biased region" description="Polar residues" evidence="1">
    <location>
        <begin position="214"/>
        <end position="225"/>
    </location>
</feature>
<feature type="compositionally biased region" description="Basic residues" evidence="1">
    <location>
        <begin position="628"/>
        <end position="637"/>
    </location>
</feature>
<organism evidence="2">
    <name type="scientific">Echinococcus granulosus</name>
    <name type="common">Hydatid tapeworm</name>
    <dbReference type="NCBI Taxonomy" id="6210"/>
    <lineage>
        <taxon>Eukaryota</taxon>
        <taxon>Metazoa</taxon>
        <taxon>Spiralia</taxon>
        <taxon>Lophotrochozoa</taxon>
        <taxon>Platyhelminthes</taxon>
        <taxon>Cestoda</taxon>
        <taxon>Eucestoda</taxon>
        <taxon>Cyclophyllidea</taxon>
        <taxon>Taeniidae</taxon>
        <taxon>Echinococcus</taxon>
        <taxon>Echinococcus granulosus group</taxon>
    </lineage>
</organism>
<dbReference type="OrthoDB" id="10252509at2759"/>
<reference evidence="2 3" key="1">
    <citation type="journal article" date="2013" name="Nature">
        <title>The genomes of four tapeworm species reveal adaptations to parasitism.</title>
        <authorList>
            <person name="Tsai I.J."/>
            <person name="Zarowiecki M."/>
            <person name="Holroyd N."/>
            <person name="Garciarrubio A."/>
            <person name="Sanchez-Flores A."/>
            <person name="Brooks K.L."/>
            <person name="Tracey A."/>
            <person name="Bobes R.J."/>
            <person name="Fragoso G."/>
            <person name="Sciutto E."/>
            <person name="Aslett M."/>
            <person name="Beasley H."/>
            <person name="Bennett H.M."/>
            <person name="Cai J."/>
            <person name="Camicia F."/>
            <person name="Clark R."/>
            <person name="Cucher M."/>
            <person name="De Silva N."/>
            <person name="Day T.A."/>
            <person name="Deplazes P."/>
            <person name="Estrada K."/>
            <person name="Fernandez C."/>
            <person name="Holland P.W."/>
            <person name="Hou J."/>
            <person name="Hu S."/>
            <person name="Huckvale T."/>
            <person name="Hung S.S."/>
            <person name="Kamenetzky L."/>
            <person name="Keane J.A."/>
            <person name="Kiss F."/>
            <person name="Koziol U."/>
            <person name="Lambert O."/>
            <person name="Liu K."/>
            <person name="Luo X."/>
            <person name="Luo Y."/>
            <person name="Macchiaroli N."/>
            <person name="Nichol S."/>
            <person name="Paps J."/>
            <person name="Parkinson J."/>
            <person name="Pouchkina-Stantcheva N."/>
            <person name="Riddiford N."/>
            <person name="Rosenzvit M."/>
            <person name="Salinas G."/>
            <person name="Wasmuth J.D."/>
            <person name="Zamanian M."/>
            <person name="Zheng Y."/>
            <person name="Cai X."/>
            <person name="Soberon X."/>
            <person name="Olson P.D."/>
            <person name="Laclette J.P."/>
            <person name="Brehm K."/>
            <person name="Berriman M."/>
            <person name="Garciarrubio A."/>
            <person name="Bobes R.J."/>
            <person name="Fragoso G."/>
            <person name="Sanchez-Flores A."/>
            <person name="Estrada K."/>
            <person name="Cevallos M.A."/>
            <person name="Morett E."/>
            <person name="Gonzalez V."/>
            <person name="Portillo T."/>
            <person name="Ochoa-Leyva A."/>
            <person name="Jose M.V."/>
            <person name="Sciutto E."/>
            <person name="Landa A."/>
            <person name="Jimenez L."/>
            <person name="Valdes V."/>
            <person name="Carrero J.C."/>
            <person name="Larralde C."/>
            <person name="Morales-Montor J."/>
            <person name="Limon-Lason J."/>
            <person name="Soberon X."/>
            <person name="Laclette J.P."/>
        </authorList>
    </citation>
    <scope>NUCLEOTIDE SEQUENCE [LARGE SCALE GENOMIC DNA]</scope>
</reference>
<evidence type="ECO:0000313" key="2">
    <source>
        <dbReference type="EMBL" id="CDS20044.1"/>
    </source>
</evidence>
<feature type="compositionally biased region" description="Polar residues" evidence="1">
    <location>
        <begin position="655"/>
        <end position="665"/>
    </location>
</feature>
<dbReference type="GO" id="GO:0000502">
    <property type="term" value="C:proteasome complex"/>
    <property type="evidence" value="ECO:0007669"/>
    <property type="project" value="UniProtKB-KW"/>
</dbReference>
<feature type="compositionally biased region" description="Basic and acidic residues" evidence="1">
    <location>
        <begin position="182"/>
        <end position="196"/>
    </location>
</feature>
<dbReference type="AlphaFoldDB" id="A0A068WNH8"/>
<protein>
    <submittedName>
        <fullName evidence="2 4">26s proteasome regulatory particle subunit</fullName>
    </submittedName>
</protein>
<dbReference type="Proteomes" id="UP000492820">
    <property type="component" value="Unassembled WGS sequence"/>
</dbReference>
<feature type="region of interest" description="Disordered" evidence="1">
    <location>
        <begin position="175"/>
        <end position="227"/>
    </location>
</feature>
<evidence type="ECO:0000256" key="1">
    <source>
        <dbReference type="SAM" id="MobiDB-lite"/>
    </source>
</evidence>
<name>A0A068WNH8_ECHGR</name>
<feature type="compositionally biased region" description="Basic and acidic residues" evidence="1">
    <location>
        <begin position="204"/>
        <end position="213"/>
    </location>
</feature>
<keyword evidence="2" id="KW-0647">Proteasome</keyword>
<dbReference type="EMBL" id="LK028580">
    <property type="protein sequence ID" value="CDS20044.1"/>
    <property type="molecule type" value="Genomic_DNA"/>
</dbReference>
<reference evidence="4" key="3">
    <citation type="submission" date="2020-10" db="UniProtKB">
        <authorList>
            <consortium name="WormBaseParasite"/>
        </authorList>
    </citation>
    <scope>IDENTIFICATION</scope>
</reference>
<feature type="compositionally biased region" description="Polar residues" evidence="1">
    <location>
        <begin position="291"/>
        <end position="310"/>
    </location>
</feature>
<gene>
    <name evidence="2" type="ORF">EgrG_000223550</name>
</gene>
<feature type="region of interest" description="Disordered" evidence="1">
    <location>
        <begin position="286"/>
        <end position="407"/>
    </location>
</feature>
<evidence type="ECO:0000313" key="4">
    <source>
        <dbReference type="WBParaSite" id="EgrG_000223550"/>
    </source>
</evidence>
<proteinExistence type="predicted"/>
<sequence length="751" mass="83595">MKYNDKAHTQKTNRNYGKCDICEIVYASEMVSVQHMLSLKHHKRYEAVQRSLGNPISHFCPVCGIGGIRDIKAWTDHVCSILHSSNFGQYMQISNTQKMAVKQQRNDKLVHKRLLNEPHIGESSVSLAMSKTQPEVILQDQVSSSGSGISEDLGNLASTPTSKVVRLNLPSTSVEKAGTSLSREEVPHTNIDDRESNCYPRSTVNERESHHSINDQYSNDGSPSPNYYRIPLLDYRRSRYYPASHSSGNEPPDVYWDRSSHQRMNRFDCNRTYDYHRQSYLVRHPRPYRSGRSSILQSHLCSPRSNSFVSNERPKISSESDRDNASRSDSWHTSQEEAPMVNTRISENELARQSPESPKSVPQNSMQQESAQHRLSAQEGPSTEYSVSVMTDPSARPTLSALPPSSTVEKTHEVWELSEALDKLRQQQHTLTHYIRQLKYIRQQASFVCVLTDLICIKVKRRGFSGNDAQLFFEAETGSSDEFNDNTADGLGPIETVVEGHNFGEVVVSASGATSKVVPSAPEIVDEARDQSRPYRQPPLSSVAEVMLDNVTSSASVVTTVLPASGLSAEGGNETFTSDGPELPMLPTRSRKHSSQSDQTPSVSAAAAAVKGSPPEQLLEKDSMVPRGGRRPRRKNPRNVVSARRSSRRKAAAKHQSQTPTPSNATKRRKVAQDPPAVEVTSETFQQTRDGKATEAESESGVDPTRLRWVRQLLSHPQSRVYTFAELDKLVIDIVNSAAPSKSSKQASNQF</sequence>
<dbReference type="WBParaSite" id="EgrG_000223550">
    <property type="protein sequence ID" value="EgrG_000223550"/>
    <property type="gene ID" value="EgrG_000223550"/>
</dbReference>
<feature type="region of interest" description="Disordered" evidence="1">
    <location>
        <begin position="566"/>
        <end position="703"/>
    </location>
</feature>
<feature type="compositionally biased region" description="Polar residues" evidence="1">
    <location>
        <begin position="354"/>
        <end position="391"/>
    </location>
</feature>